<feature type="region of interest" description="Disordered" evidence="1">
    <location>
        <begin position="365"/>
        <end position="385"/>
    </location>
</feature>
<dbReference type="Proteomes" id="UP000054007">
    <property type="component" value="Unassembled WGS sequence"/>
</dbReference>
<proteinExistence type="predicted"/>
<dbReference type="STRING" id="1314674.A0A0D7B7U3"/>
<protein>
    <recommendedName>
        <fullName evidence="2">F-box domain-containing protein</fullName>
    </recommendedName>
</protein>
<evidence type="ECO:0000313" key="3">
    <source>
        <dbReference type="EMBL" id="KIY66567.1"/>
    </source>
</evidence>
<dbReference type="Pfam" id="PF00646">
    <property type="entry name" value="F-box"/>
    <property type="match status" value="1"/>
</dbReference>
<name>A0A0D7B7U3_9AGAR</name>
<feature type="domain" description="F-box" evidence="2">
    <location>
        <begin position="58"/>
        <end position="107"/>
    </location>
</feature>
<evidence type="ECO:0000256" key="1">
    <source>
        <dbReference type="SAM" id="MobiDB-lite"/>
    </source>
</evidence>
<feature type="compositionally biased region" description="Basic residues" evidence="1">
    <location>
        <begin position="371"/>
        <end position="385"/>
    </location>
</feature>
<evidence type="ECO:0000313" key="4">
    <source>
        <dbReference type="Proteomes" id="UP000054007"/>
    </source>
</evidence>
<gene>
    <name evidence="3" type="ORF">CYLTODRAFT_455241</name>
</gene>
<accession>A0A0D7B7U3</accession>
<keyword evidence="4" id="KW-1185">Reference proteome</keyword>
<sequence>MPPKKTKSVKLPKQKVQTAVTPVTRAVGGKRKRVQACEPTRGRREKPAKRAKLEEVMYFRLLDVPEDVLYEICSHLHPLIVLRLARTCKGLRQVLMNEASRYAWRSSFESILLEGIRDVRSDICEPRLANLLFDDRCDGCQKSRKGKIPQFMLRVNLCYTCLYKSPDFLTEAEFEEAATTVTTMCKLDGGALIHRIQHFIPSEPSAGYHAPELYDRASFVEIIEEIKDLTNAEFQEWWKRETENIESLKDECTQLKEFKIYMDEDAKLEKAEKKHAIWMQRREDIAARFKEAGYITKRPDGDADEEFWDDVMRTLSGVKLRHYRPLISHQSPLTEKEWKKGKILQCLIDCGKIVEGDKLRIASEKKDCARGRGKASKRGTRSKSS</sequence>
<dbReference type="EMBL" id="KN880550">
    <property type="protein sequence ID" value="KIY66567.1"/>
    <property type="molecule type" value="Genomic_DNA"/>
</dbReference>
<dbReference type="AlphaFoldDB" id="A0A0D7B7U3"/>
<dbReference type="SUPFAM" id="SSF81383">
    <property type="entry name" value="F-box domain"/>
    <property type="match status" value="1"/>
</dbReference>
<evidence type="ECO:0000259" key="2">
    <source>
        <dbReference type="PROSITE" id="PS50181"/>
    </source>
</evidence>
<reference evidence="3 4" key="1">
    <citation type="journal article" date="2015" name="Fungal Genet. Biol.">
        <title>Evolution of novel wood decay mechanisms in Agaricales revealed by the genome sequences of Fistulina hepatica and Cylindrobasidium torrendii.</title>
        <authorList>
            <person name="Floudas D."/>
            <person name="Held B.W."/>
            <person name="Riley R."/>
            <person name="Nagy L.G."/>
            <person name="Koehler G."/>
            <person name="Ransdell A.S."/>
            <person name="Younus H."/>
            <person name="Chow J."/>
            <person name="Chiniquy J."/>
            <person name="Lipzen A."/>
            <person name="Tritt A."/>
            <person name="Sun H."/>
            <person name="Haridas S."/>
            <person name="LaButti K."/>
            <person name="Ohm R.A."/>
            <person name="Kues U."/>
            <person name="Blanchette R.A."/>
            <person name="Grigoriev I.V."/>
            <person name="Minto R.E."/>
            <person name="Hibbett D.S."/>
        </authorList>
    </citation>
    <scope>NUCLEOTIDE SEQUENCE [LARGE SCALE GENOMIC DNA]</scope>
    <source>
        <strain evidence="3 4">FP15055 ss-10</strain>
    </source>
</reference>
<dbReference type="InterPro" id="IPR036047">
    <property type="entry name" value="F-box-like_dom_sf"/>
</dbReference>
<dbReference type="OrthoDB" id="2322499at2759"/>
<dbReference type="PROSITE" id="PS50181">
    <property type="entry name" value="FBOX"/>
    <property type="match status" value="1"/>
</dbReference>
<dbReference type="InterPro" id="IPR001810">
    <property type="entry name" value="F-box_dom"/>
</dbReference>
<organism evidence="3 4">
    <name type="scientific">Cylindrobasidium torrendii FP15055 ss-10</name>
    <dbReference type="NCBI Taxonomy" id="1314674"/>
    <lineage>
        <taxon>Eukaryota</taxon>
        <taxon>Fungi</taxon>
        <taxon>Dikarya</taxon>
        <taxon>Basidiomycota</taxon>
        <taxon>Agaricomycotina</taxon>
        <taxon>Agaricomycetes</taxon>
        <taxon>Agaricomycetidae</taxon>
        <taxon>Agaricales</taxon>
        <taxon>Marasmiineae</taxon>
        <taxon>Physalacriaceae</taxon>
        <taxon>Cylindrobasidium</taxon>
    </lineage>
</organism>